<feature type="compositionally biased region" description="Basic and acidic residues" evidence="1">
    <location>
        <begin position="60"/>
        <end position="74"/>
    </location>
</feature>
<evidence type="ECO:0000313" key="4">
    <source>
        <dbReference type="Proteomes" id="UP000289738"/>
    </source>
</evidence>
<evidence type="ECO:0000256" key="2">
    <source>
        <dbReference type="SAM" id="Phobius"/>
    </source>
</evidence>
<name>A0A445AJ80_ARAHY</name>
<keyword evidence="2" id="KW-0472">Membrane</keyword>
<organism evidence="3 4">
    <name type="scientific">Arachis hypogaea</name>
    <name type="common">Peanut</name>
    <dbReference type="NCBI Taxonomy" id="3818"/>
    <lineage>
        <taxon>Eukaryota</taxon>
        <taxon>Viridiplantae</taxon>
        <taxon>Streptophyta</taxon>
        <taxon>Embryophyta</taxon>
        <taxon>Tracheophyta</taxon>
        <taxon>Spermatophyta</taxon>
        <taxon>Magnoliopsida</taxon>
        <taxon>eudicotyledons</taxon>
        <taxon>Gunneridae</taxon>
        <taxon>Pentapetalae</taxon>
        <taxon>rosids</taxon>
        <taxon>fabids</taxon>
        <taxon>Fabales</taxon>
        <taxon>Fabaceae</taxon>
        <taxon>Papilionoideae</taxon>
        <taxon>50 kb inversion clade</taxon>
        <taxon>dalbergioids sensu lato</taxon>
        <taxon>Dalbergieae</taxon>
        <taxon>Pterocarpus clade</taxon>
        <taxon>Arachis</taxon>
    </lineage>
</organism>
<protein>
    <submittedName>
        <fullName evidence="3">Uncharacterized protein</fullName>
    </submittedName>
</protein>
<comment type="caution">
    <text evidence="3">The sequence shown here is derived from an EMBL/GenBank/DDBJ whole genome shotgun (WGS) entry which is preliminary data.</text>
</comment>
<dbReference type="AlphaFoldDB" id="A0A445AJ80"/>
<proteinExistence type="predicted"/>
<keyword evidence="2" id="KW-0812">Transmembrane</keyword>
<accession>A0A445AJ80</accession>
<sequence length="195" mass="21893">MKVAIVKSNVKVGLEFMIRIGLIRVMGIRVRVRVERRKEKLPSRRRRPWSCEEHRCYRASEERKRDREEREGQGRRKHATEKGALLAPLHLVVVAVGAAAGCAIAVELGTRYSSSIFSNRAPPGQLLLLNFIGGATNPGMLSKKTRFNNKENERKSFDYMENGPNFVGYEAPNLDDGEKVSGIIKNDEAAADEVD</sequence>
<keyword evidence="2" id="KW-1133">Transmembrane helix</keyword>
<dbReference type="Proteomes" id="UP000289738">
    <property type="component" value="Chromosome B02"/>
</dbReference>
<keyword evidence="4" id="KW-1185">Reference proteome</keyword>
<evidence type="ECO:0000256" key="1">
    <source>
        <dbReference type="SAM" id="MobiDB-lite"/>
    </source>
</evidence>
<evidence type="ECO:0000313" key="3">
    <source>
        <dbReference type="EMBL" id="RYR26440.1"/>
    </source>
</evidence>
<gene>
    <name evidence="3" type="ORF">Ahy_B02g060675</name>
</gene>
<dbReference type="Gene3D" id="3.90.660.20">
    <property type="entry name" value="Protoporphyrinogen oxidase, mitochondrial, domain 2"/>
    <property type="match status" value="1"/>
</dbReference>
<dbReference type="EMBL" id="SDMP01000012">
    <property type="protein sequence ID" value="RYR26440.1"/>
    <property type="molecule type" value="Genomic_DNA"/>
</dbReference>
<feature type="region of interest" description="Disordered" evidence="1">
    <location>
        <begin position="60"/>
        <end position="79"/>
    </location>
</feature>
<reference evidence="3 4" key="1">
    <citation type="submission" date="2019-01" db="EMBL/GenBank/DDBJ databases">
        <title>Sequencing of cultivated peanut Arachis hypogaea provides insights into genome evolution and oil improvement.</title>
        <authorList>
            <person name="Chen X."/>
        </authorList>
    </citation>
    <scope>NUCLEOTIDE SEQUENCE [LARGE SCALE GENOMIC DNA]</scope>
    <source>
        <strain evidence="4">cv. Fuhuasheng</strain>
        <tissue evidence="3">Leaves</tissue>
    </source>
</reference>
<feature type="transmembrane region" description="Helical" evidence="2">
    <location>
        <begin position="85"/>
        <end position="106"/>
    </location>
</feature>
<dbReference type="STRING" id="3818.A0A445AJ80"/>